<dbReference type="InterPro" id="IPR004821">
    <property type="entry name" value="Cyt_trans-like"/>
</dbReference>
<evidence type="ECO:0000313" key="21">
    <source>
        <dbReference type="Proteomes" id="UP001152797"/>
    </source>
</evidence>
<dbReference type="Pfam" id="PF02233">
    <property type="entry name" value="PNTB"/>
    <property type="match status" value="2"/>
</dbReference>
<accession>A0A9P1GPZ2</accession>
<evidence type="ECO:0000256" key="8">
    <source>
        <dbReference type="ARBA" id="ARBA00022741"/>
    </source>
</evidence>
<dbReference type="HAMAP" id="MF_00244">
    <property type="entry name" value="NaMN_adenylyltr"/>
    <property type="match status" value="1"/>
</dbReference>
<feature type="chain" id="PRO_5043273223" description="proton-translocating NAD(P)(+) transhydrogenase" evidence="16">
    <location>
        <begin position="20"/>
        <end position="1117"/>
    </location>
</feature>
<feature type="domain" description="Cytidyltransferase-like" evidence="17">
    <location>
        <begin position="716"/>
        <end position="913"/>
    </location>
</feature>
<dbReference type="PANTHER" id="PTHR10160:SF19">
    <property type="entry name" value="PROTON-TRANSLOCATING NAD(P)(+) TRANSHYDROGENASE"/>
    <property type="match status" value="1"/>
</dbReference>
<dbReference type="EC" id="7.1.1.1" evidence="3"/>
<dbReference type="GO" id="GO:0008750">
    <property type="term" value="F:proton-translocating NAD(P)+ transhydrogenase activity"/>
    <property type="evidence" value="ECO:0007669"/>
    <property type="project" value="UniProtKB-EC"/>
</dbReference>
<evidence type="ECO:0000256" key="13">
    <source>
        <dbReference type="ARBA" id="ARBA00023027"/>
    </source>
</evidence>
<keyword evidence="10" id="KW-0521">NADP</keyword>
<organism evidence="19">
    <name type="scientific">Cladocopium goreaui</name>
    <dbReference type="NCBI Taxonomy" id="2562237"/>
    <lineage>
        <taxon>Eukaryota</taxon>
        <taxon>Sar</taxon>
        <taxon>Alveolata</taxon>
        <taxon>Dinophyceae</taxon>
        <taxon>Suessiales</taxon>
        <taxon>Symbiodiniaceae</taxon>
        <taxon>Cladocopium</taxon>
    </lineage>
</organism>
<feature type="domain" description="NADP transhydrogenase beta-like" evidence="18">
    <location>
        <begin position="948"/>
        <end position="1075"/>
    </location>
</feature>
<proteinExistence type="inferred from homology"/>
<evidence type="ECO:0000256" key="16">
    <source>
        <dbReference type="SAM" id="SignalP"/>
    </source>
</evidence>
<feature type="signal peptide" evidence="16">
    <location>
        <begin position="1"/>
        <end position="19"/>
    </location>
</feature>
<dbReference type="GO" id="GO:0005743">
    <property type="term" value="C:mitochondrial inner membrane"/>
    <property type="evidence" value="ECO:0007669"/>
    <property type="project" value="TreeGrafter"/>
</dbReference>
<dbReference type="Pfam" id="PF01467">
    <property type="entry name" value="CTP_transf_like"/>
    <property type="match status" value="1"/>
</dbReference>
<name>A0A9P1GPZ2_9DINO</name>
<protein>
    <recommendedName>
        <fullName evidence="3">proton-translocating NAD(P)(+) transhydrogenase</fullName>
        <ecNumber evidence="3">7.1.1.1</ecNumber>
    </recommendedName>
</protein>
<dbReference type="GO" id="GO:0005524">
    <property type="term" value="F:ATP binding"/>
    <property type="evidence" value="ECO:0007669"/>
    <property type="project" value="UniProtKB-KW"/>
</dbReference>
<keyword evidence="9" id="KW-0067">ATP-binding</keyword>
<evidence type="ECO:0000256" key="11">
    <source>
        <dbReference type="ARBA" id="ARBA00022967"/>
    </source>
</evidence>
<dbReference type="GO" id="GO:0006740">
    <property type="term" value="P:NADPH regeneration"/>
    <property type="evidence" value="ECO:0007669"/>
    <property type="project" value="TreeGrafter"/>
</dbReference>
<keyword evidence="4" id="KW-0662">Pyridine nucleotide biosynthesis</keyword>
<keyword evidence="7" id="KW-0548">Nucleotidyltransferase</keyword>
<evidence type="ECO:0000256" key="12">
    <source>
        <dbReference type="ARBA" id="ARBA00022989"/>
    </source>
</evidence>
<dbReference type="InterPro" id="IPR034300">
    <property type="entry name" value="PNTB-like"/>
</dbReference>
<dbReference type="SUPFAM" id="SSF52467">
    <property type="entry name" value="DHS-like NAD/FAD-binding domain"/>
    <property type="match status" value="1"/>
</dbReference>
<evidence type="ECO:0000259" key="18">
    <source>
        <dbReference type="Pfam" id="PF02233"/>
    </source>
</evidence>
<evidence type="ECO:0000256" key="15">
    <source>
        <dbReference type="ARBA" id="ARBA00048202"/>
    </source>
</evidence>
<dbReference type="GO" id="GO:0009435">
    <property type="term" value="P:NAD+ biosynthetic process"/>
    <property type="evidence" value="ECO:0007669"/>
    <property type="project" value="InterPro"/>
</dbReference>
<dbReference type="InterPro" id="IPR029035">
    <property type="entry name" value="DHS-like_NAD/FAD-binding_dom"/>
</dbReference>
<keyword evidence="5" id="KW-0808">Transferase</keyword>
<evidence type="ECO:0000256" key="9">
    <source>
        <dbReference type="ARBA" id="ARBA00022840"/>
    </source>
</evidence>
<keyword evidence="21" id="KW-1185">Reference proteome</keyword>
<dbReference type="PANTHER" id="PTHR10160">
    <property type="entry name" value="NAD(P) TRANSHYDROGENASE"/>
    <property type="match status" value="1"/>
</dbReference>
<comment type="caution">
    <text evidence="19">The sequence shown here is derived from an EMBL/GenBank/DDBJ whole genome shotgun (WGS) entry which is preliminary data.</text>
</comment>
<keyword evidence="13" id="KW-0520">NAD</keyword>
<evidence type="ECO:0000256" key="7">
    <source>
        <dbReference type="ARBA" id="ARBA00022695"/>
    </source>
</evidence>
<dbReference type="InterPro" id="IPR014729">
    <property type="entry name" value="Rossmann-like_a/b/a_fold"/>
</dbReference>
<dbReference type="EMBL" id="CAMXCT020006711">
    <property type="protein sequence ID" value="CAL1172121.1"/>
    <property type="molecule type" value="Genomic_DNA"/>
</dbReference>
<evidence type="ECO:0000313" key="20">
    <source>
        <dbReference type="EMBL" id="CAL1172121.1"/>
    </source>
</evidence>
<keyword evidence="6" id="KW-0812">Transmembrane</keyword>
<reference evidence="20" key="2">
    <citation type="submission" date="2024-04" db="EMBL/GenBank/DDBJ databases">
        <authorList>
            <person name="Chen Y."/>
            <person name="Shah S."/>
            <person name="Dougan E. K."/>
            <person name="Thang M."/>
            <person name="Chan C."/>
        </authorList>
    </citation>
    <scope>NUCLEOTIDE SEQUENCE [LARGE SCALE GENOMIC DNA]</scope>
</reference>
<dbReference type="EMBL" id="CAMXCT010006711">
    <property type="protein sequence ID" value="CAI4018746.1"/>
    <property type="molecule type" value="Genomic_DNA"/>
</dbReference>
<comment type="catalytic activity">
    <reaction evidence="15">
        <text>NAD(+) + NADPH + H(+)(in) = NADH + NADP(+) + H(+)(out)</text>
        <dbReference type="Rhea" id="RHEA:47992"/>
        <dbReference type="ChEBI" id="CHEBI:15378"/>
        <dbReference type="ChEBI" id="CHEBI:57540"/>
        <dbReference type="ChEBI" id="CHEBI:57783"/>
        <dbReference type="ChEBI" id="CHEBI:57945"/>
        <dbReference type="ChEBI" id="CHEBI:58349"/>
        <dbReference type="EC" id="7.1.1.1"/>
    </reaction>
</comment>
<evidence type="ECO:0000256" key="2">
    <source>
        <dbReference type="ARBA" id="ARBA00004790"/>
    </source>
</evidence>
<sequence>MKRFFATLLSALVVGPAFCGAVSDEVLRDDACPDAGCDLNLMQKDGRALKESSMERNRTSGTEVSIDMNGRMCEMCGTPLPERLTDSGSDRSYVQRRDCGNQSIFEHPENLKVPLVQFTRAANGTHPETTAWCELNAQKVCADTLHNKDALYQAKSIDIRLEPVAQKYDPLYCEQNGWLTDDYRALQHDFEGMKVKADEFCNSRREVWENMTLDDMVKVYYPSKARGSPTLEEGQLIGSWTCAMGSALCDIGYCAYTYCRKADGSFGIYDDCEGWDPVKGMPQGGSQNLVQTAVRALKGTGSDIQRNQTGVDVSIDVNGRLCSLCGMPLPERTDRSRRYVQRSDCGNQSLFEHPENKKKPLVQFTRAANGNQPETSAWCELNSQKVCADTLYNKDVLYQAKSIDVRKEPAVHWRTFDSHYCDQNGWLSDDYRALQHDFAAMTVKAEEFCNSRRGTWDVNMTWDDVEKVDQRGRKRGAPTPEEGRLLGSWTCTMGSPLCDIGYCVYTYCRKADGSFGFYDDCKGWDPVKDASISGFATSSCVEKRLKSRGDVGVHTVTGSVVAFAKLQGLVGGNTAVPGGNVLSGSLAAACAAGLWAFLDPSLLGGVGVDAVSTLLAGTAAAAGLGLVVTSQVGGADMPVAITLLNSASGWALAAEGFVLSNNFRLRHPLRHAATFARGAPRMGAVVPATLAAAGIGAFLVPNGKVTQAQQVKRVAVYGGAFDPPTNSHMTCASEIVHSGCADEVWLVPCGPRPDKPKLKTPALDRYCMCQVAVNTVFSPEFPIRVSDIDTRREMAAFTYDLLCSLRDAHPGVQFTFVIGSDWLQPGTSIADWTSLNHKWKPGMPESEKYIVTGDKLLREFEFLVIPRPGYDVPRTKADPTGLKAFGPRLQWMKMPEDFHFIEGNLSSTEIRTRTRVETCKGGNLQTIEGLIPPGVLSYIRRQELYYKLTIVGALIGSSGAILSQIMCDAMNRNILEVLGIVGKKQKKGSSSYQIEGEVTTTNKEHVADLLAVAKKVVIVPGYGVAVSKAQYALAELVEMLSKNGCDVKIAIHPVAGRMPGQLNVLLAEAGVPYDQARCVGRKNGGRCMENGENPGDLEVWNMFYDFPFSWEWKNHPN</sequence>
<evidence type="ECO:0000259" key="17">
    <source>
        <dbReference type="Pfam" id="PF01467"/>
    </source>
</evidence>
<keyword evidence="11" id="KW-1278">Translocase</keyword>
<evidence type="ECO:0000256" key="3">
    <source>
        <dbReference type="ARBA" id="ARBA00012943"/>
    </source>
</evidence>
<dbReference type="GO" id="GO:0050661">
    <property type="term" value="F:NADP binding"/>
    <property type="evidence" value="ECO:0007669"/>
    <property type="project" value="TreeGrafter"/>
</dbReference>
<dbReference type="Gene3D" id="3.40.50.620">
    <property type="entry name" value="HUPs"/>
    <property type="match status" value="1"/>
</dbReference>
<evidence type="ECO:0000256" key="6">
    <source>
        <dbReference type="ARBA" id="ARBA00022692"/>
    </source>
</evidence>
<evidence type="ECO:0000313" key="19">
    <source>
        <dbReference type="EMBL" id="CAI4018746.1"/>
    </source>
</evidence>
<dbReference type="GO" id="GO:0070566">
    <property type="term" value="F:adenylyltransferase activity"/>
    <property type="evidence" value="ECO:0007669"/>
    <property type="project" value="UniProtKB-ARBA"/>
</dbReference>
<evidence type="ECO:0000256" key="5">
    <source>
        <dbReference type="ARBA" id="ARBA00022679"/>
    </source>
</evidence>
<evidence type="ECO:0000256" key="14">
    <source>
        <dbReference type="ARBA" id="ARBA00023136"/>
    </source>
</evidence>
<reference evidence="19" key="1">
    <citation type="submission" date="2022-10" db="EMBL/GenBank/DDBJ databases">
        <authorList>
            <person name="Chen Y."/>
            <person name="Dougan E. K."/>
            <person name="Chan C."/>
            <person name="Rhodes N."/>
            <person name="Thang M."/>
        </authorList>
    </citation>
    <scope>NUCLEOTIDE SEQUENCE</scope>
</reference>
<feature type="domain" description="NADP transhydrogenase beta-like" evidence="18">
    <location>
        <begin position="551"/>
        <end position="662"/>
    </location>
</feature>
<dbReference type="EMBL" id="CAMXCT030006711">
    <property type="protein sequence ID" value="CAL4806058.1"/>
    <property type="molecule type" value="Genomic_DNA"/>
</dbReference>
<keyword evidence="12" id="KW-1133">Transmembrane helix</keyword>
<dbReference type="Gene3D" id="3.40.50.1220">
    <property type="entry name" value="TPP-binding domain"/>
    <property type="match status" value="1"/>
</dbReference>
<evidence type="ECO:0000256" key="4">
    <source>
        <dbReference type="ARBA" id="ARBA00022642"/>
    </source>
</evidence>
<keyword evidence="14" id="KW-0472">Membrane</keyword>
<dbReference type="AlphaFoldDB" id="A0A9P1GPZ2"/>
<dbReference type="CDD" id="cd02165">
    <property type="entry name" value="NMNAT"/>
    <property type="match status" value="1"/>
</dbReference>
<comment type="pathway">
    <text evidence="2">Cofactor biosynthesis; NAD(+) biosynthesis.</text>
</comment>
<evidence type="ECO:0000256" key="10">
    <source>
        <dbReference type="ARBA" id="ARBA00022857"/>
    </source>
</evidence>
<keyword evidence="16" id="KW-0732">Signal</keyword>
<dbReference type="InterPro" id="IPR005248">
    <property type="entry name" value="NadD/NMNAT"/>
</dbReference>
<dbReference type="OrthoDB" id="422187at2759"/>
<keyword evidence="8" id="KW-0547">Nucleotide-binding</keyword>
<evidence type="ECO:0000256" key="1">
    <source>
        <dbReference type="ARBA" id="ARBA00004141"/>
    </source>
</evidence>
<dbReference type="SUPFAM" id="SSF52374">
    <property type="entry name" value="Nucleotidylyl transferase"/>
    <property type="match status" value="1"/>
</dbReference>
<dbReference type="Proteomes" id="UP001152797">
    <property type="component" value="Unassembled WGS sequence"/>
</dbReference>
<gene>
    <name evidence="19" type="ORF">C1SCF055_LOCUS43289</name>
</gene>
<comment type="subcellular location">
    <subcellularLocation>
        <location evidence="1">Membrane</location>
        <topology evidence="1">Multi-pass membrane protein</topology>
    </subcellularLocation>
</comment>